<evidence type="ECO:0000256" key="3">
    <source>
        <dbReference type="ARBA" id="ARBA00022670"/>
    </source>
</evidence>
<evidence type="ECO:0000259" key="13">
    <source>
        <dbReference type="Pfam" id="PF01433"/>
    </source>
</evidence>
<evidence type="ECO:0000256" key="1">
    <source>
        <dbReference type="ARBA" id="ARBA00010136"/>
    </source>
</evidence>
<dbReference type="OMA" id="RWTTITL"/>
<keyword evidence="2 11" id="KW-0031">Aminopeptidase</keyword>
<feature type="binding site" evidence="9">
    <location>
        <position position="309"/>
    </location>
    <ligand>
        <name>Zn(2+)</name>
        <dbReference type="ChEBI" id="CHEBI:29105"/>
        <note>catalytic</note>
    </ligand>
</feature>
<evidence type="ECO:0000259" key="14">
    <source>
        <dbReference type="Pfam" id="PF11838"/>
    </source>
</evidence>
<dbReference type="GO" id="GO:0042277">
    <property type="term" value="F:peptide binding"/>
    <property type="evidence" value="ECO:0007669"/>
    <property type="project" value="TreeGrafter"/>
</dbReference>
<name>A0A151Z7Y7_TIELA</name>
<dbReference type="EC" id="3.4.11.-" evidence="11"/>
<dbReference type="Pfam" id="PF01433">
    <property type="entry name" value="Peptidase_M1"/>
    <property type="match status" value="1"/>
</dbReference>
<reference evidence="16 17" key="1">
    <citation type="submission" date="2015-12" db="EMBL/GenBank/DDBJ databases">
        <title>Dictyostelia acquired genes for synthesis and detection of signals that induce cell-type specialization by lateral gene transfer from prokaryotes.</title>
        <authorList>
            <person name="Gloeckner G."/>
            <person name="Schaap P."/>
        </authorList>
    </citation>
    <scope>NUCLEOTIDE SEQUENCE [LARGE SCALE GENOMIC DNA]</scope>
    <source>
        <strain evidence="16 17">TK</strain>
    </source>
</reference>
<evidence type="ECO:0000256" key="12">
    <source>
        <dbReference type="SAM" id="MobiDB-lite"/>
    </source>
</evidence>
<sequence>MDNKYLILKGDRLVLPDQVIPSQYNLHLSPSLKDFTFNGTVDISVKVARETQIIIIHAIELKISLAKIGDLVASKISFYEPEEVAILEFDQSVMPIENTTLTLEFQGILNDQMRGFYRSKYTLNGEDRYMGSTQFEPTDARRSFPCFDEPALKAVFNVKLTIPSNLTALSNMPELSILENTNSTKTYTFDKTPKMSTYLLAYCFGEFTYIEGHTKDGVRVRIYKTAGQEESGEFALDVSIKSLNYYCNYFEISYPLTKCDQIAVPDFNLGAMENWGLITYREDMLLTSPQTNTNQRSEIAEVIAHELAHQWFGNLVTMDWWDSLYLNEGFATWVGCMATNHIFPEWNYWLKFTSTYLNSALSLDALDNSHPIEVPVFNSNQINEIFDTISYDKGSCIIRMMDGRFGESFRKGLVQYLKKHQYKNTRSDDLWDSISQVSGIDAKSFIDNFIKKTGYPVISFKATSSPGTFELTQKKFTYHQATTQTETQNTEQRSGSSSPGSTSSNSDNQGLWNCFIKIQTDQSTHEVMLDKKQCLVKIPNFNPITNPQAWIKPNFGQTGYYRIDYDPIIIKGLIPRIRSLELPATDRLGLINDSYHLCKAGLSSIGSYMELVGAYVNEKEASIWSVIVKHLSFIKELSHDEPYYPQLAQFITKLLKPISTRLKFDPVLGESSSDSMLREIINIELGSLGDTEVIMESKKRFQSFVEDTSSLHSDITSTVLNTVLLNGGELEQNELISQYLVSNNTSLKLNVQTAISKVSTPKLLEKALDFSLSKNVRAQDTFVSWYSIPSQLKPYALDYFQKHFKEIYAVHQSSSLFHHIVSSVLPIKLNQIQLDQIELFFSENPIANCERTIRQDIERIKINSIWFQQIGKDLLKWFDSQKKE</sequence>
<dbReference type="PANTHER" id="PTHR11533">
    <property type="entry name" value="PROTEASE M1 ZINC METALLOPROTEASE"/>
    <property type="match status" value="1"/>
</dbReference>
<dbReference type="InterPro" id="IPR034016">
    <property type="entry name" value="M1_APN-typ"/>
</dbReference>
<evidence type="ECO:0000256" key="6">
    <source>
        <dbReference type="ARBA" id="ARBA00022833"/>
    </source>
</evidence>
<evidence type="ECO:0000256" key="11">
    <source>
        <dbReference type="RuleBase" id="RU364040"/>
    </source>
</evidence>
<keyword evidence="7 11" id="KW-0482">Metalloprotease</keyword>
<dbReference type="InterPro" id="IPR024571">
    <property type="entry name" value="ERAP1-like_C_dom"/>
</dbReference>
<proteinExistence type="inferred from homology"/>
<evidence type="ECO:0000256" key="7">
    <source>
        <dbReference type="ARBA" id="ARBA00023049"/>
    </source>
</evidence>
<dbReference type="Proteomes" id="UP000076078">
    <property type="component" value="Unassembled WGS sequence"/>
</dbReference>
<feature type="active site" description="Proton acceptor" evidence="8">
    <location>
        <position position="306"/>
    </location>
</feature>
<evidence type="ECO:0000256" key="4">
    <source>
        <dbReference type="ARBA" id="ARBA00022723"/>
    </source>
</evidence>
<feature type="site" description="Transition state stabilizer" evidence="10">
    <location>
        <position position="391"/>
    </location>
</feature>
<dbReference type="GO" id="GO:0005737">
    <property type="term" value="C:cytoplasm"/>
    <property type="evidence" value="ECO:0007669"/>
    <property type="project" value="TreeGrafter"/>
</dbReference>
<feature type="binding site" evidence="9">
    <location>
        <position position="328"/>
    </location>
    <ligand>
        <name>Zn(2+)</name>
        <dbReference type="ChEBI" id="CHEBI:29105"/>
        <note>catalytic</note>
    </ligand>
</feature>
<keyword evidence="3 11" id="KW-0645">Protease</keyword>
<keyword evidence="6 9" id="KW-0862">Zinc</keyword>
<dbReference type="SUPFAM" id="SSF55486">
    <property type="entry name" value="Metalloproteases ('zincins'), catalytic domain"/>
    <property type="match status" value="1"/>
</dbReference>
<dbReference type="SUPFAM" id="SSF63737">
    <property type="entry name" value="Leukotriene A4 hydrolase N-terminal domain"/>
    <property type="match status" value="1"/>
</dbReference>
<comment type="similarity">
    <text evidence="1 11">Belongs to the peptidase M1 family.</text>
</comment>
<dbReference type="PRINTS" id="PR00756">
    <property type="entry name" value="ALADIPTASE"/>
</dbReference>
<evidence type="ECO:0000256" key="2">
    <source>
        <dbReference type="ARBA" id="ARBA00022438"/>
    </source>
</evidence>
<dbReference type="InterPro" id="IPR050344">
    <property type="entry name" value="Peptidase_M1_aminopeptidases"/>
</dbReference>
<dbReference type="GO" id="GO:0070006">
    <property type="term" value="F:metalloaminopeptidase activity"/>
    <property type="evidence" value="ECO:0007669"/>
    <property type="project" value="TreeGrafter"/>
</dbReference>
<dbReference type="OrthoDB" id="15827at2759"/>
<dbReference type="InterPro" id="IPR045357">
    <property type="entry name" value="Aminopeptidase_N-like_N"/>
</dbReference>
<comment type="caution">
    <text evidence="16">The sequence shown here is derived from an EMBL/GenBank/DDBJ whole genome shotgun (WGS) entry which is preliminary data.</text>
</comment>
<dbReference type="Gene3D" id="1.10.390.10">
    <property type="entry name" value="Neutral Protease Domain 2"/>
    <property type="match status" value="1"/>
</dbReference>
<feature type="domain" description="ERAP1-like C-terminal" evidence="14">
    <location>
        <begin position="550"/>
        <end position="861"/>
    </location>
</feature>
<dbReference type="InterPro" id="IPR001930">
    <property type="entry name" value="Peptidase_M1"/>
</dbReference>
<dbReference type="EMBL" id="LODT01000037">
    <property type="protein sequence ID" value="KYQ90079.1"/>
    <property type="molecule type" value="Genomic_DNA"/>
</dbReference>
<dbReference type="Gene3D" id="2.60.40.1910">
    <property type="match status" value="1"/>
</dbReference>
<dbReference type="GO" id="GO:0016020">
    <property type="term" value="C:membrane"/>
    <property type="evidence" value="ECO:0007669"/>
    <property type="project" value="TreeGrafter"/>
</dbReference>
<organism evidence="16 17">
    <name type="scientific">Tieghemostelium lacteum</name>
    <name type="common">Slime mold</name>
    <name type="synonym">Dictyostelium lacteum</name>
    <dbReference type="NCBI Taxonomy" id="361077"/>
    <lineage>
        <taxon>Eukaryota</taxon>
        <taxon>Amoebozoa</taxon>
        <taxon>Evosea</taxon>
        <taxon>Eumycetozoa</taxon>
        <taxon>Dictyostelia</taxon>
        <taxon>Dictyosteliales</taxon>
        <taxon>Raperosteliaceae</taxon>
        <taxon>Tieghemostelium</taxon>
    </lineage>
</organism>
<dbReference type="GO" id="GO:0008270">
    <property type="term" value="F:zinc ion binding"/>
    <property type="evidence" value="ECO:0007669"/>
    <property type="project" value="UniProtKB-UniRule"/>
</dbReference>
<feature type="region of interest" description="Disordered" evidence="12">
    <location>
        <begin position="482"/>
        <end position="506"/>
    </location>
</feature>
<dbReference type="InterPro" id="IPR014782">
    <property type="entry name" value="Peptidase_M1_dom"/>
</dbReference>
<dbReference type="GO" id="GO:0005615">
    <property type="term" value="C:extracellular space"/>
    <property type="evidence" value="ECO:0007669"/>
    <property type="project" value="TreeGrafter"/>
</dbReference>
<comment type="cofactor">
    <cofactor evidence="9 11">
        <name>Zn(2+)</name>
        <dbReference type="ChEBI" id="CHEBI:29105"/>
    </cofactor>
    <text evidence="9 11">Binds 1 zinc ion per subunit.</text>
</comment>
<evidence type="ECO:0000256" key="9">
    <source>
        <dbReference type="PIRSR" id="PIRSR634016-3"/>
    </source>
</evidence>
<accession>A0A151Z7Y7</accession>
<dbReference type="FunFam" id="2.60.40.1730:FF:000002">
    <property type="entry name" value="Aminopeptidase"/>
    <property type="match status" value="1"/>
</dbReference>
<feature type="domain" description="Aminopeptidase N-like N-terminal" evidence="15">
    <location>
        <begin position="21"/>
        <end position="199"/>
    </location>
</feature>
<gene>
    <name evidence="16" type="ORF">DLAC_08661</name>
</gene>
<protein>
    <recommendedName>
        <fullName evidence="11">Aminopeptidase</fullName>
        <ecNumber evidence="11">3.4.11.-</ecNumber>
    </recommendedName>
</protein>
<dbReference type="CDD" id="cd09601">
    <property type="entry name" value="M1_APN-Q_like"/>
    <property type="match status" value="1"/>
</dbReference>
<dbReference type="STRING" id="361077.A0A151Z7Y7"/>
<feature type="domain" description="Peptidase M1 membrane alanine aminopeptidase" evidence="13">
    <location>
        <begin position="234"/>
        <end position="449"/>
    </location>
</feature>
<feature type="binding site" evidence="9">
    <location>
        <position position="305"/>
    </location>
    <ligand>
        <name>Zn(2+)</name>
        <dbReference type="ChEBI" id="CHEBI:29105"/>
        <note>catalytic</note>
    </ligand>
</feature>
<evidence type="ECO:0000259" key="15">
    <source>
        <dbReference type="Pfam" id="PF17900"/>
    </source>
</evidence>
<dbReference type="Gene3D" id="1.25.50.20">
    <property type="match status" value="1"/>
</dbReference>
<keyword evidence="5 11" id="KW-0378">Hydrolase</keyword>
<evidence type="ECO:0000313" key="16">
    <source>
        <dbReference type="EMBL" id="KYQ90079.1"/>
    </source>
</evidence>
<dbReference type="Pfam" id="PF17900">
    <property type="entry name" value="Peptidase_M1_N"/>
    <property type="match status" value="1"/>
</dbReference>
<dbReference type="GO" id="GO:0006508">
    <property type="term" value="P:proteolysis"/>
    <property type="evidence" value="ECO:0007669"/>
    <property type="project" value="UniProtKB-KW"/>
</dbReference>
<dbReference type="InterPro" id="IPR042097">
    <property type="entry name" value="Aminopeptidase_N-like_N_sf"/>
</dbReference>
<evidence type="ECO:0000256" key="8">
    <source>
        <dbReference type="PIRSR" id="PIRSR634016-1"/>
    </source>
</evidence>
<evidence type="ECO:0000256" key="5">
    <source>
        <dbReference type="ARBA" id="ARBA00022801"/>
    </source>
</evidence>
<dbReference type="GO" id="GO:0043171">
    <property type="term" value="P:peptide catabolic process"/>
    <property type="evidence" value="ECO:0007669"/>
    <property type="project" value="TreeGrafter"/>
</dbReference>
<keyword evidence="17" id="KW-1185">Reference proteome</keyword>
<dbReference type="PANTHER" id="PTHR11533:SF174">
    <property type="entry name" value="PUROMYCIN-SENSITIVE AMINOPEPTIDASE-RELATED"/>
    <property type="match status" value="1"/>
</dbReference>
<evidence type="ECO:0000256" key="10">
    <source>
        <dbReference type="PIRSR" id="PIRSR634016-4"/>
    </source>
</evidence>
<dbReference type="InterPro" id="IPR027268">
    <property type="entry name" value="Peptidase_M4/M1_CTD_sf"/>
</dbReference>
<dbReference type="Pfam" id="PF11838">
    <property type="entry name" value="ERAP1_C"/>
    <property type="match status" value="1"/>
</dbReference>
<evidence type="ECO:0000313" key="17">
    <source>
        <dbReference type="Proteomes" id="UP000076078"/>
    </source>
</evidence>
<dbReference type="Gene3D" id="2.60.40.1730">
    <property type="entry name" value="tricorn interacting facor f3 domain"/>
    <property type="match status" value="1"/>
</dbReference>
<keyword evidence="4 9" id="KW-0479">Metal-binding</keyword>
<dbReference type="InParanoid" id="A0A151Z7Y7"/>
<dbReference type="FunFam" id="1.10.390.10:FF:000001">
    <property type="entry name" value="Aminopeptidase"/>
    <property type="match status" value="1"/>
</dbReference>
<dbReference type="AlphaFoldDB" id="A0A151Z7Y7"/>